<proteinExistence type="predicted"/>
<evidence type="ECO:0000313" key="4">
    <source>
        <dbReference type="EMBL" id="KAK5061229.1"/>
    </source>
</evidence>
<evidence type="ECO:0000259" key="3">
    <source>
        <dbReference type="PROSITE" id="PS51061"/>
    </source>
</evidence>
<dbReference type="SUPFAM" id="SSF82708">
    <property type="entry name" value="R3H domain"/>
    <property type="match status" value="1"/>
</dbReference>
<dbReference type="AlphaFoldDB" id="A0AAV9NNQ1"/>
<dbReference type="PROSITE" id="PS51061">
    <property type="entry name" value="R3H"/>
    <property type="match status" value="1"/>
</dbReference>
<organism evidence="4 5">
    <name type="scientific">Exophiala bonariae</name>
    <dbReference type="NCBI Taxonomy" id="1690606"/>
    <lineage>
        <taxon>Eukaryota</taxon>
        <taxon>Fungi</taxon>
        <taxon>Dikarya</taxon>
        <taxon>Ascomycota</taxon>
        <taxon>Pezizomycotina</taxon>
        <taxon>Eurotiomycetes</taxon>
        <taxon>Chaetothyriomycetidae</taxon>
        <taxon>Chaetothyriales</taxon>
        <taxon>Herpotrichiellaceae</taxon>
        <taxon>Exophiala</taxon>
    </lineage>
</organism>
<accession>A0AAV9NNQ1</accession>
<feature type="compositionally biased region" description="Low complexity" evidence="1">
    <location>
        <begin position="141"/>
        <end position="150"/>
    </location>
</feature>
<dbReference type="InterPro" id="IPR036867">
    <property type="entry name" value="R3H_dom_sf"/>
</dbReference>
<feature type="compositionally biased region" description="Polar residues" evidence="1">
    <location>
        <begin position="156"/>
        <end position="171"/>
    </location>
</feature>
<name>A0AAV9NNQ1_9EURO</name>
<dbReference type="GeneID" id="89975936"/>
<gene>
    <name evidence="4" type="ORF">LTR84_007771</name>
</gene>
<keyword evidence="5" id="KW-1185">Reference proteome</keyword>
<evidence type="ECO:0000313" key="5">
    <source>
        <dbReference type="Proteomes" id="UP001358417"/>
    </source>
</evidence>
<feature type="domain" description="R3H" evidence="3">
    <location>
        <begin position="573"/>
        <end position="635"/>
    </location>
</feature>
<dbReference type="SMART" id="SM00393">
    <property type="entry name" value="R3H"/>
    <property type="match status" value="1"/>
</dbReference>
<feature type="region of interest" description="Disordered" evidence="1">
    <location>
        <begin position="118"/>
        <end position="260"/>
    </location>
</feature>
<dbReference type="Proteomes" id="UP001358417">
    <property type="component" value="Unassembled WGS sequence"/>
</dbReference>
<dbReference type="Pfam" id="PF01424">
    <property type="entry name" value="R3H"/>
    <property type="match status" value="1"/>
</dbReference>
<feature type="region of interest" description="Disordered" evidence="1">
    <location>
        <begin position="1"/>
        <end position="57"/>
    </location>
</feature>
<dbReference type="InterPro" id="IPR001374">
    <property type="entry name" value="R3H_dom"/>
</dbReference>
<evidence type="ECO:0008006" key="6">
    <source>
        <dbReference type="Google" id="ProtNLM"/>
    </source>
</evidence>
<feature type="domain" description="G-patch" evidence="2">
    <location>
        <begin position="702"/>
        <end position="744"/>
    </location>
</feature>
<reference evidence="4 5" key="1">
    <citation type="submission" date="2023-08" db="EMBL/GenBank/DDBJ databases">
        <title>Black Yeasts Isolated from many extreme environments.</title>
        <authorList>
            <person name="Coleine C."/>
            <person name="Stajich J.E."/>
            <person name="Selbmann L."/>
        </authorList>
    </citation>
    <scope>NUCLEOTIDE SEQUENCE [LARGE SCALE GENOMIC DNA]</scope>
    <source>
        <strain evidence="4 5">CCFEE 5792</strain>
    </source>
</reference>
<dbReference type="RefSeq" id="XP_064710326.1">
    <property type="nucleotide sequence ID" value="XM_064851323.1"/>
</dbReference>
<comment type="caution">
    <text evidence="4">The sequence shown here is derived from an EMBL/GenBank/DDBJ whole genome shotgun (WGS) entry which is preliminary data.</text>
</comment>
<feature type="compositionally biased region" description="Low complexity" evidence="1">
    <location>
        <begin position="191"/>
        <end position="201"/>
    </location>
</feature>
<dbReference type="InterPro" id="IPR000467">
    <property type="entry name" value="G_patch_dom"/>
</dbReference>
<feature type="compositionally biased region" description="Basic and acidic residues" evidence="1">
    <location>
        <begin position="46"/>
        <end position="57"/>
    </location>
</feature>
<dbReference type="Gene3D" id="3.30.1370.50">
    <property type="entry name" value="R3H-like domain"/>
    <property type="match status" value="1"/>
</dbReference>
<evidence type="ECO:0000256" key="1">
    <source>
        <dbReference type="SAM" id="MobiDB-lite"/>
    </source>
</evidence>
<evidence type="ECO:0000259" key="2">
    <source>
        <dbReference type="PROSITE" id="PS50174"/>
    </source>
</evidence>
<protein>
    <recommendedName>
        <fullName evidence="6">G-patch domain-containing protein</fullName>
    </recommendedName>
</protein>
<dbReference type="GO" id="GO:0003676">
    <property type="term" value="F:nucleic acid binding"/>
    <property type="evidence" value="ECO:0007669"/>
    <property type="project" value="UniProtKB-UniRule"/>
</dbReference>
<dbReference type="PANTHER" id="PTHR14195">
    <property type="entry name" value="G PATCH DOMAIN CONTAINING PROTEIN 2"/>
    <property type="match status" value="1"/>
</dbReference>
<sequence length="744" mass="82518">MGARQRAFARKSKRPNPSNRPPPSNDWQDFSDPKPRGGFSMSQEARNTERHAGWGNTKLRDQRVLFVSAGNLTRQEAEVEVEETIGKEIDDRDKVAVQNIPDDKEDTAEIVKRLGLAALSDRVDEPEQSTQEPTKHRESFSSEVSEEIVFAGRLKSTLTPVTGSKPSSRPSHSPLPKSECKVADTTPSSPPVVRAASPSVPVKKHAYPRRAVDRRGRPKIRKPISDSDEAIMQDYIANMAVDDDDDDDGDDHGAKSGPAAGVKEHFRFYDGSAETHVKVQTKLRDPNTRPFLGIDQAIDWDSADLGDFDDLPTTDDDVDEISQVLRHRDRPTGQQYLVTAIGQTASDAKWVSRQRLISQTARSEIRIYEEIRAMKVQETSGDTDVDEVDEESTDDGLEDLIDDIESEDAENERILKHTARMTDEQIARALAKQEELGIGGDELLLFDDQIDGAGDDDEFLSKADFIPFSTKKHVSSRVKSKRNRRTRDSFPPAEAFADALEQDPYGAFDIMDFDRPSLRPKRKGRNMKDLPFELGVDDPELAAQLQNAWSNDREKKAARKREREVLFLEAAERSNPSAIKAEIRQFLAQEVDTLRLAPMDSTLRASVHRLAKALKLHSRSEGKEATGRFPVLTKTTHTPVYTIDTVWEVDALMNTRKYFPRQGGGRTFTSVKVRRGGGGGVMSGATYMNGDIVGASAPEIGTDNKGRAMLERMGWSSGMGIGATNQGGVDVIKHVVKTTKAGLG</sequence>
<dbReference type="InterPro" id="IPR051189">
    <property type="entry name" value="Splicing_assoc_domain"/>
</dbReference>
<feature type="compositionally biased region" description="Acidic residues" evidence="1">
    <location>
        <begin position="241"/>
        <end position="250"/>
    </location>
</feature>
<dbReference type="EMBL" id="JAVRRD010000003">
    <property type="protein sequence ID" value="KAK5061229.1"/>
    <property type="molecule type" value="Genomic_DNA"/>
</dbReference>
<dbReference type="PROSITE" id="PS50174">
    <property type="entry name" value="G_PATCH"/>
    <property type="match status" value="1"/>
</dbReference>
<dbReference type="SMART" id="SM00443">
    <property type="entry name" value="G_patch"/>
    <property type="match status" value="1"/>
</dbReference>
<dbReference type="Pfam" id="PF01585">
    <property type="entry name" value="G-patch"/>
    <property type="match status" value="1"/>
</dbReference>